<dbReference type="AlphaFoldDB" id="A0A3L6KYS1"/>
<accession>A0A3L6KYS1</accession>
<evidence type="ECO:0000313" key="1">
    <source>
        <dbReference type="EMBL" id="RHW68908.1"/>
    </source>
</evidence>
<organism evidence="1">
    <name type="scientific">Trypanosoma brucei equiperdum</name>
    <dbReference type="NCBI Taxonomy" id="630700"/>
    <lineage>
        <taxon>Eukaryota</taxon>
        <taxon>Discoba</taxon>
        <taxon>Euglenozoa</taxon>
        <taxon>Kinetoplastea</taxon>
        <taxon>Metakinetoplastina</taxon>
        <taxon>Trypanosomatida</taxon>
        <taxon>Trypanosomatidae</taxon>
        <taxon>Trypanosoma</taxon>
    </lineage>
</organism>
<dbReference type="EMBL" id="QSBY01000010">
    <property type="protein sequence ID" value="RHW68908.1"/>
    <property type="molecule type" value="Genomic_DNA"/>
</dbReference>
<protein>
    <submittedName>
        <fullName evidence="1">Uncharacterized protein</fullName>
    </submittedName>
</protein>
<gene>
    <name evidence="1" type="ORF">DPX39_100021000</name>
</gene>
<sequence length="62" mass="6834">MPTGHVIYDDDGEVFEEDVTVGRGVPPDVIGRMEWLPLVAEPPTEEMKALLRKVLAELAETA</sequence>
<comment type="caution">
    <text evidence="1">The sequence shown here is derived from an EMBL/GenBank/DDBJ whole genome shotgun (WGS) entry which is preliminary data.</text>
</comment>
<proteinExistence type="predicted"/>
<dbReference type="Proteomes" id="UP000266743">
    <property type="component" value="Chromosome 10"/>
</dbReference>
<reference evidence="1" key="1">
    <citation type="submission" date="2018-09" db="EMBL/GenBank/DDBJ databases">
        <title>whole genome sequence of T. equiperdum IVM-t1 strain.</title>
        <authorList>
            <person name="Suganuma K."/>
        </authorList>
    </citation>
    <scope>NUCLEOTIDE SEQUENCE [LARGE SCALE GENOMIC DNA]</scope>
    <source>
        <strain evidence="1">IVM-t1</strain>
    </source>
</reference>
<name>A0A3L6KYS1_9TRYP</name>